<evidence type="ECO:0000313" key="2">
    <source>
        <dbReference type="Proteomes" id="UP000315295"/>
    </source>
</evidence>
<dbReference type="AlphaFoldDB" id="A0A540KGB2"/>
<gene>
    <name evidence="1" type="ORF">C1H46_041206</name>
</gene>
<evidence type="ECO:0000313" key="1">
    <source>
        <dbReference type="EMBL" id="TQD73265.1"/>
    </source>
</evidence>
<name>A0A540KGB2_MALBA</name>
<dbReference type="EMBL" id="VIEB01001311">
    <property type="protein sequence ID" value="TQD73265.1"/>
    <property type="molecule type" value="Genomic_DNA"/>
</dbReference>
<proteinExistence type="predicted"/>
<dbReference type="Proteomes" id="UP000315295">
    <property type="component" value="Unassembled WGS sequence"/>
</dbReference>
<keyword evidence="2" id="KW-1185">Reference proteome</keyword>
<sequence length="57" mass="5849">MIERRALGSLIERMGMVAAAAAVGVEERNGDGVGGGGDGEWVEFCIAGYCDSGGWTI</sequence>
<reference evidence="1 2" key="1">
    <citation type="journal article" date="2019" name="G3 (Bethesda)">
        <title>Sequencing of a Wild Apple (Malus baccata) Genome Unravels the Differences Between Cultivated and Wild Apple Species Regarding Disease Resistance and Cold Tolerance.</title>
        <authorList>
            <person name="Chen X."/>
        </authorList>
    </citation>
    <scope>NUCLEOTIDE SEQUENCE [LARGE SCALE GENOMIC DNA]</scope>
    <source>
        <strain evidence="2">cv. Shandingzi</strain>
        <tissue evidence="1">Leaves</tissue>
    </source>
</reference>
<organism evidence="1 2">
    <name type="scientific">Malus baccata</name>
    <name type="common">Siberian crab apple</name>
    <name type="synonym">Pyrus baccata</name>
    <dbReference type="NCBI Taxonomy" id="106549"/>
    <lineage>
        <taxon>Eukaryota</taxon>
        <taxon>Viridiplantae</taxon>
        <taxon>Streptophyta</taxon>
        <taxon>Embryophyta</taxon>
        <taxon>Tracheophyta</taxon>
        <taxon>Spermatophyta</taxon>
        <taxon>Magnoliopsida</taxon>
        <taxon>eudicotyledons</taxon>
        <taxon>Gunneridae</taxon>
        <taxon>Pentapetalae</taxon>
        <taxon>rosids</taxon>
        <taxon>fabids</taxon>
        <taxon>Rosales</taxon>
        <taxon>Rosaceae</taxon>
        <taxon>Amygdaloideae</taxon>
        <taxon>Maleae</taxon>
        <taxon>Malus</taxon>
    </lineage>
</organism>
<accession>A0A540KGB2</accession>
<comment type="caution">
    <text evidence="1">The sequence shown here is derived from an EMBL/GenBank/DDBJ whole genome shotgun (WGS) entry which is preliminary data.</text>
</comment>
<protein>
    <submittedName>
        <fullName evidence="1">Uncharacterized protein</fullName>
    </submittedName>
</protein>